<feature type="domain" description="Immunoglobulin" evidence="6">
    <location>
        <begin position="160"/>
        <end position="263"/>
    </location>
</feature>
<feature type="domain" description="Immunoglobulin" evidence="6">
    <location>
        <begin position="280"/>
        <end position="381"/>
    </location>
</feature>
<dbReference type="Gene3D" id="2.60.40.10">
    <property type="entry name" value="Immunoglobulins"/>
    <property type="match status" value="8"/>
</dbReference>
<dbReference type="GeneID" id="105998020"/>
<sequence>MEAHSALPHRGHILWQGLLLTASLLSLWNAPTKAQLTAETVPPIVAEGDTVLLRVHHLPPNLFAFRWFKGEETIHSHHIVFFLPANGQSKTGPAYTGREIVFCDGSLVFKNVTWNDTGIYTLQIIQEDLWSQTVSVELHVAPLLSSVPKRVGPAKLTVEMIPPLVFKGEDVLLRVHNMPRNVLAFYWFKGATIDHTQVVVFYLAYVRQFGQGPASSGKEKLYPDGSLLLRNLTWKDTGLYSLQIIQDGPNIDLLSMEIRLASPQVAVQFHATFANIFVETVPPKVIEGKEVLLRVLNLPQNIMAFHWFKVKEAIDSRQIAFYFPTVGTSKTGPAHSGREKLFFDGSLLLQNLTLKDTGFYTLQITRTDQRIDLVYVEISVFPSLLTLWKTPIPAQFTIEPALPLKESDIFLKVHNLPENLLAFRWFKGQETITSQQIASYVTGLGVTIPGPASSQREIVYPNGTLLLQNSTQEDLGIYTLQTISEDLWSFFLTVWNPPRTAPFTVQPVPRMATEGSMVILQIRNPPHNMFALRWFKGEETVDRHQILFYLPKEKYFKAGPAFRGQQILFLDGSLMFQSVTKSDMGFYTLQIILDNLWSEEASVPLLVSSSPLSLSNWTTPANVAFELVPPYVFEGEDVLIRIHKLPKNLLAFRWFRGKEANKSNRIFLYLLTIGKWKSGPAYSGRERVYPDGSLLFQNITQNDTGFYTLEIVSEDVKTEFLSMEIHLASPRLTFWYNTTLANTTVEIVPPKVIDGKNVRLLVHHLPQNILAFCWFKGEKTIDSQVIYFSMPTIGQLQGPAHSGREIMYLDGSLLVQNLTLNDTGFYTLQILLMDYSIEVVSVEIFVFPSLLTIWKSPIPAQFTIDVMPPLAAEGREILLKVHNLPQNLFAFRWFKGQQTTAHCEIASYVTKLNIITLGPASGRREIVYPDGSLLLQNITQKDTGFYTLQTIKEDLWSETLSCIALIRPTQGHFGILA</sequence>
<dbReference type="KEGG" id="dord:105998020"/>
<dbReference type="InterPro" id="IPR013106">
    <property type="entry name" value="Ig_V-set"/>
</dbReference>
<dbReference type="PANTHER" id="PTHR44427">
    <property type="entry name" value="CARCINOEMBRYONIC ANTIGEN-RELATED CELL ADHESION MOLECULE 19"/>
    <property type="match status" value="1"/>
</dbReference>
<dbReference type="GO" id="GO:0002682">
    <property type="term" value="P:regulation of immune system process"/>
    <property type="evidence" value="ECO:0007669"/>
    <property type="project" value="TreeGrafter"/>
</dbReference>
<dbReference type="InterPro" id="IPR036179">
    <property type="entry name" value="Ig-like_dom_sf"/>
</dbReference>
<evidence type="ECO:0000313" key="8">
    <source>
        <dbReference type="RefSeq" id="XP_012888070.1"/>
    </source>
</evidence>
<protein>
    <submittedName>
        <fullName evidence="8">Carcinoembryonic antigen-related cell adhesion molecule 3</fullName>
    </submittedName>
</protein>
<dbReference type="CTD" id="1084"/>
<evidence type="ECO:0000259" key="6">
    <source>
        <dbReference type="SMART" id="SM00409"/>
    </source>
</evidence>
<dbReference type="CDD" id="cd05774">
    <property type="entry name" value="IgV_CEACAM_D1"/>
    <property type="match status" value="6"/>
</dbReference>
<keyword evidence="1 5" id="KW-0732">Signal</keyword>
<dbReference type="AlphaFoldDB" id="A0A1S3GH85"/>
<dbReference type="GO" id="GO:0007165">
    <property type="term" value="P:signal transduction"/>
    <property type="evidence" value="ECO:0007669"/>
    <property type="project" value="TreeGrafter"/>
</dbReference>
<gene>
    <name evidence="8" type="primary">Ceacam3</name>
</gene>
<organism evidence="7 8">
    <name type="scientific">Dipodomys ordii</name>
    <name type="common">Ord's kangaroo rat</name>
    <dbReference type="NCBI Taxonomy" id="10020"/>
    <lineage>
        <taxon>Eukaryota</taxon>
        <taxon>Metazoa</taxon>
        <taxon>Chordata</taxon>
        <taxon>Craniata</taxon>
        <taxon>Vertebrata</taxon>
        <taxon>Euteleostomi</taxon>
        <taxon>Mammalia</taxon>
        <taxon>Eutheria</taxon>
        <taxon>Euarchontoglires</taxon>
        <taxon>Glires</taxon>
        <taxon>Rodentia</taxon>
        <taxon>Castorimorpha</taxon>
        <taxon>Heteromyidae</taxon>
        <taxon>Dipodomyinae</taxon>
        <taxon>Dipodomys</taxon>
    </lineage>
</organism>
<evidence type="ECO:0000256" key="2">
    <source>
        <dbReference type="ARBA" id="ARBA00023180"/>
    </source>
</evidence>
<feature type="domain" description="Immunoglobulin" evidence="6">
    <location>
        <begin position="627"/>
        <end position="726"/>
    </location>
</feature>
<evidence type="ECO:0000256" key="4">
    <source>
        <dbReference type="ARBA" id="ARBA00038222"/>
    </source>
</evidence>
<keyword evidence="2" id="KW-0325">Glycoprotein</keyword>
<dbReference type="OrthoDB" id="6353782at2759"/>
<dbReference type="SUPFAM" id="SSF48726">
    <property type="entry name" value="Immunoglobulin"/>
    <property type="match status" value="8"/>
</dbReference>
<comment type="similarity">
    <text evidence="4">Belongs to the immunoglobulin superfamily. CEA family.</text>
</comment>
<dbReference type="RefSeq" id="XP_012888070.1">
    <property type="nucleotide sequence ID" value="XM_013032616.1"/>
</dbReference>
<dbReference type="Proteomes" id="UP000081671">
    <property type="component" value="Unplaced"/>
</dbReference>
<evidence type="ECO:0000313" key="7">
    <source>
        <dbReference type="Proteomes" id="UP000081671"/>
    </source>
</evidence>
<evidence type="ECO:0000256" key="5">
    <source>
        <dbReference type="SAM" id="SignalP"/>
    </source>
</evidence>
<feature type="signal peptide" evidence="5">
    <location>
        <begin position="1"/>
        <end position="34"/>
    </location>
</feature>
<feature type="domain" description="Immunoglobulin" evidence="6">
    <location>
        <begin position="507"/>
        <end position="608"/>
    </location>
</feature>
<dbReference type="GO" id="GO:1990782">
    <property type="term" value="F:protein tyrosine kinase binding"/>
    <property type="evidence" value="ECO:0007669"/>
    <property type="project" value="TreeGrafter"/>
</dbReference>
<feature type="domain" description="Immunoglobulin" evidence="6">
    <location>
        <begin position="40"/>
        <end position="141"/>
    </location>
</feature>
<evidence type="ECO:0000256" key="1">
    <source>
        <dbReference type="ARBA" id="ARBA00022729"/>
    </source>
</evidence>
<reference evidence="8" key="1">
    <citation type="submission" date="2025-08" db="UniProtKB">
        <authorList>
            <consortium name="RefSeq"/>
        </authorList>
    </citation>
    <scope>IDENTIFICATION</scope>
    <source>
        <tissue evidence="8">Kidney</tissue>
    </source>
</reference>
<dbReference type="GO" id="GO:0009986">
    <property type="term" value="C:cell surface"/>
    <property type="evidence" value="ECO:0007669"/>
    <property type="project" value="TreeGrafter"/>
</dbReference>
<proteinExistence type="inferred from homology"/>
<dbReference type="InterPro" id="IPR050831">
    <property type="entry name" value="CEA_cell_adhesion"/>
</dbReference>
<dbReference type="Pfam" id="PF07686">
    <property type="entry name" value="V-set"/>
    <property type="match status" value="8"/>
</dbReference>
<evidence type="ECO:0000256" key="3">
    <source>
        <dbReference type="ARBA" id="ARBA00023319"/>
    </source>
</evidence>
<dbReference type="GO" id="GO:0005886">
    <property type="term" value="C:plasma membrane"/>
    <property type="evidence" value="ECO:0007669"/>
    <property type="project" value="TreeGrafter"/>
</dbReference>
<keyword evidence="3" id="KW-0393">Immunoglobulin domain</keyword>
<feature type="domain" description="Immunoglobulin" evidence="6">
    <location>
        <begin position="747"/>
        <end position="847"/>
    </location>
</feature>
<accession>A0A1S3GH85</accession>
<keyword evidence="7" id="KW-1185">Reference proteome</keyword>
<dbReference type="InterPro" id="IPR013783">
    <property type="entry name" value="Ig-like_fold"/>
</dbReference>
<dbReference type="InterPro" id="IPR003599">
    <property type="entry name" value="Ig_sub"/>
</dbReference>
<dbReference type="InParanoid" id="A0A1S3GH85"/>
<dbReference type="PANTHER" id="PTHR44427:SF1">
    <property type="entry name" value="CARCINOEMBRYONIC ANTIGEN-RELATED CELL ADHESION MOLECULE 1"/>
    <property type="match status" value="1"/>
</dbReference>
<feature type="chain" id="PRO_5010386923" evidence="5">
    <location>
        <begin position="35"/>
        <end position="977"/>
    </location>
</feature>
<name>A0A1S3GH85_DIPOR</name>
<dbReference type="SMART" id="SM00409">
    <property type="entry name" value="IG"/>
    <property type="match status" value="6"/>
</dbReference>